<reference evidence="24" key="2">
    <citation type="submission" date="2020-03" db="EMBL/GenBank/DDBJ databases">
        <authorList>
            <person name="Fu F.-F."/>
            <person name="Chen J."/>
        </authorList>
    </citation>
    <scope>NUCLEOTIDE SEQUENCE</scope>
    <source>
        <strain evidence="24">Lc1</strain>
    </source>
</reference>
<evidence type="ECO:0000256" key="20">
    <source>
        <dbReference type="ARBA" id="ARBA00083231"/>
    </source>
</evidence>
<evidence type="ECO:0000256" key="12">
    <source>
        <dbReference type="ARBA" id="ARBA00023326"/>
    </source>
</evidence>
<evidence type="ECO:0000256" key="6">
    <source>
        <dbReference type="ARBA" id="ARBA00022525"/>
    </source>
</evidence>
<feature type="domain" description="Fibronectin type III-like" evidence="23">
    <location>
        <begin position="641"/>
        <end position="713"/>
    </location>
</feature>
<evidence type="ECO:0000256" key="14">
    <source>
        <dbReference type="ARBA" id="ARBA00039579"/>
    </source>
</evidence>
<evidence type="ECO:0000256" key="22">
    <source>
        <dbReference type="SAM" id="SignalP"/>
    </source>
</evidence>
<keyword evidence="10" id="KW-0119">Carbohydrate metabolism</keyword>
<dbReference type="SUPFAM" id="SSF52279">
    <property type="entry name" value="Beta-D-glucan exohydrolase, C-terminal domain"/>
    <property type="match status" value="1"/>
</dbReference>
<sequence length="725" mass="78226">MYRTTLLTLLYSGLASAAASPVDWDTAVGKANDLLAEPTFDEKTAVVTGANPLTGLGCIGSIGAIPRLNFSGICYSDGSSGVNRADLTSVFPAGLTAAATWDPDLIYRRAVAIGKEFRAKGLHACLGPVAGPLGRHPLGGRVWEGFSPDPYLTGIGMDRSIRGLQSTGVQAIAKHFIGNEQETQRTNVTLPDGSNIDAVSSNMDDRTLHELYLWPFIDAVNAKPAAVLCSYNRFNQTYTCEHSKLLTGILREELGFEGYTVSDWYATHSTAASINAGLDLEMPGTTVPGQDRVDEMVRRILTQYYLLGQDDDSFPSLDPSTLSVIAAQYQQSLEDLVTNPPARDVRGDHAKLIRETGAAGAVLLKNVNNTLPLPTPINMGVFDNDAGDLTDGLIYQDPPATNVGFEYGALDIGGGSSSERAKGIGARVQYILNNERLAAGDFHSIYPVPEVCIVFLKRFAAERFDHVSFEADWNSTAVVTQVASMCNNTVVVTHSVGINTMSWTSHRNVRAIIAAHLPGEQTGNSLADVLWGDINPSGRLPYTIPVTEADYDIPITNLTSLMTDYRHFDAMGIDPLYEFGFGLSYTTFELASNLSVKTLTDNMTALARANNGSSVPLSELFIPVANATIQVSNTGDRSGATVVQLYMSMPADFAPSGTPARVLRGFSKIELGAGETREVTFKLSRRDFSYWDTAAQTWRVPAGKFRLEVGFSSRNLPKSAEVTIL</sequence>
<evidence type="ECO:0000256" key="1">
    <source>
        <dbReference type="ARBA" id="ARBA00000448"/>
    </source>
</evidence>
<dbReference type="PANTHER" id="PTHR42715:SF12">
    <property type="entry name" value="BETA-GLUCOSIDASE G-RELATED"/>
    <property type="match status" value="1"/>
</dbReference>
<accession>A0A8H4CXS1</accession>
<keyword evidence="6" id="KW-0964">Secreted</keyword>
<dbReference type="Proteomes" id="UP000613401">
    <property type="component" value="Unassembled WGS sequence"/>
</dbReference>
<comment type="similarity">
    <text evidence="4">Belongs to the glycosyl hydrolase 3 family.</text>
</comment>
<comment type="catalytic activity">
    <reaction evidence="1">
        <text>Hydrolysis of terminal, non-reducing beta-D-glucosyl residues with release of beta-D-glucose.</text>
        <dbReference type="EC" id="3.2.1.21"/>
    </reaction>
</comment>
<comment type="function">
    <text evidence="13">Beta-glucosidases are one of a number of cellulolytic enzymes involved in the degradation of cellulosic biomass. Catalyzes the last step releasing glucose from the inhibitory cellobiose.</text>
</comment>
<evidence type="ECO:0000256" key="8">
    <source>
        <dbReference type="ARBA" id="ARBA00022801"/>
    </source>
</evidence>
<evidence type="ECO:0000256" key="5">
    <source>
        <dbReference type="ARBA" id="ARBA00012744"/>
    </source>
</evidence>
<dbReference type="GO" id="GO:0005576">
    <property type="term" value="C:extracellular region"/>
    <property type="evidence" value="ECO:0007669"/>
    <property type="project" value="UniProtKB-SubCell"/>
</dbReference>
<evidence type="ECO:0000256" key="19">
    <source>
        <dbReference type="ARBA" id="ARBA00078013"/>
    </source>
</evidence>
<evidence type="ECO:0000259" key="23">
    <source>
        <dbReference type="SMART" id="SM01217"/>
    </source>
</evidence>
<dbReference type="InterPro" id="IPR036962">
    <property type="entry name" value="Glyco_hydro_3_N_sf"/>
</dbReference>
<dbReference type="InterPro" id="IPR026891">
    <property type="entry name" value="Fn3-like"/>
</dbReference>
<dbReference type="PANTHER" id="PTHR42715">
    <property type="entry name" value="BETA-GLUCOSIDASE"/>
    <property type="match status" value="1"/>
</dbReference>
<dbReference type="InterPro" id="IPR013783">
    <property type="entry name" value="Ig-like_fold"/>
</dbReference>
<reference evidence="24" key="1">
    <citation type="journal article" date="2020" name="Phytopathology">
        <title>Genome sequence and comparative analysis of Colletotrichum gloeosporioides isolated from Liriodendron leaves.</title>
        <authorList>
            <person name="Fu F.F."/>
            <person name="Hao Z."/>
            <person name="Wang P."/>
            <person name="Lu Y."/>
            <person name="Xue L.J."/>
            <person name="Wei G."/>
            <person name="Tian Y."/>
            <person name="Baishi H."/>
            <person name="Xu H."/>
            <person name="Shi J."/>
            <person name="Cheng T."/>
            <person name="Wang G."/>
            <person name="Yi Y."/>
            <person name="Chen J."/>
        </authorList>
    </citation>
    <scope>NUCLEOTIDE SEQUENCE</scope>
    <source>
        <strain evidence="24">Lc1</strain>
    </source>
</reference>
<organism evidence="24 25">
    <name type="scientific">Colletotrichum gloeosporioides</name>
    <name type="common">Anthracnose fungus</name>
    <name type="synonym">Glomerella cingulata</name>
    <dbReference type="NCBI Taxonomy" id="474922"/>
    <lineage>
        <taxon>Eukaryota</taxon>
        <taxon>Fungi</taxon>
        <taxon>Dikarya</taxon>
        <taxon>Ascomycota</taxon>
        <taxon>Pezizomycotina</taxon>
        <taxon>Sordariomycetes</taxon>
        <taxon>Hypocreomycetidae</taxon>
        <taxon>Glomerellales</taxon>
        <taxon>Glomerellaceae</taxon>
        <taxon>Colletotrichum</taxon>
        <taxon>Colletotrichum gloeosporioides species complex</taxon>
    </lineage>
</organism>
<dbReference type="SUPFAM" id="SSF51445">
    <property type="entry name" value="(Trans)glycosidases"/>
    <property type="match status" value="1"/>
</dbReference>
<keyword evidence="25" id="KW-1185">Reference proteome</keyword>
<dbReference type="EMBL" id="WVTB01000006">
    <property type="protein sequence ID" value="KAF3811782.1"/>
    <property type="molecule type" value="Genomic_DNA"/>
</dbReference>
<dbReference type="Pfam" id="PF01915">
    <property type="entry name" value="Glyco_hydro_3_C"/>
    <property type="match status" value="1"/>
</dbReference>
<dbReference type="Pfam" id="PF00933">
    <property type="entry name" value="Glyco_hydro_3"/>
    <property type="match status" value="1"/>
</dbReference>
<evidence type="ECO:0000256" key="17">
    <source>
        <dbReference type="ARBA" id="ARBA00041808"/>
    </source>
</evidence>
<evidence type="ECO:0000256" key="3">
    <source>
        <dbReference type="ARBA" id="ARBA00004987"/>
    </source>
</evidence>
<dbReference type="SMART" id="SM01217">
    <property type="entry name" value="Fn3_like"/>
    <property type="match status" value="1"/>
</dbReference>
<comment type="pathway">
    <text evidence="3">Glycan metabolism; cellulose degradation.</text>
</comment>
<keyword evidence="7 22" id="KW-0732">Signal</keyword>
<dbReference type="InterPro" id="IPR036881">
    <property type="entry name" value="Glyco_hydro_3_C_sf"/>
</dbReference>
<evidence type="ECO:0000256" key="13">
    <source>
        <dbReference type="ARBA" id="ARBA00024983"/>
    </source>
</evidence>
<evidence type="ECO:0000256" key="7">
    <source>
        <dbReference type="ARBA" id="ARBA00022729"/>
    </source>
</evidence>
<evidence type="ECO:0000256" key="9">
    <source>
        <dbReference type="ARBA" id="ARBA00023180"/>
    </source>
</evidence>
<dbReference type="GO" id="GO:0009251">
    <property type="term" value="P:glucan catabolic process"/>
    <property type="evidence" value="ECO:0007669"/>
    <property type="project" value="TreeGrafter"/>
</dbReference>
<dbReference type="GO" id="GO:0008422">
    <property type="term" value="F:beta-glucosidase activity"/>
    <property type="evidence" value="ECO:0007669"/>
    <property type="project" value="UniProtKB-EC"/>
</dbReference>
<keyword evidence="12" id="KW-0624">Polysaccharide degradation</keyword>
<dbReference type="PRINTS" id="PR00133">
    <property type="entry name" value="GLHYDRLASE3"/>
</dbReference>
<comment type="caution">
    <text evidence="24">The sequence shown here is derived from an EMBL/GenBank/DDBJ whole genome shotgun (WGS) entry which is preliminary data.</text>
</comment>
<evidence type="ECO:0000256" key="2">
    <source>
        <dbReference type="ARBA" id="ARBA00004613"/>
    </source>
</evidence>
<feature type="chain" id="PRO_5034156819" description="Beta-glucosidase cel3A" evidence="22">
    <location>
        <begin position="20"/>
        <end position="725"/>
    </location>
</feature>
<dbReference type="InterPro" id="IPR050288">
    <property type="entry name" value="Cellulose_deg_GH3"/>
</dbReference>
<dbReference type="RefSeq" id="XP_045270941.1">
    <property type="nucleotide sequence ID" value="XM_045414363.1"/>
</dbReference>
<dbReference type="FunFam" id="3.20.20.300:FF:000002">
    <property type="entry name" value="Probable beta-glucosidase"/>
    <property type="match status" value="1"/>
</dbReference>
<evidence type="ECO:0000313" key="24">
    <source>
        <dbReference type="EMBL" id="KAF3811782.1"/>
    </source>
</evidence>
<evidence type="ECO:0000256" key="4">
    <source>
        <dbReference type="ARBA" id="ARBA00005336"/>
    </source>
</evidence>
<dbReference type="InterPro" id="IPR001764">
    <property type="entry name" value="Glyco_hydro_3_N"/>
</dbReference>
<proteinExistence type="inferred from homology"/>
<dbReference type="Pfam" id="PF14310">
    <property type="entry name" value="Fn3-like"/>
    <property type="match status" value="1"/>
</dbReference>
<dbReference type="InterPro" id="IPR017853">
    <property type="entry name" value="GH"/>
</dbReference>
<dbReference type="Gene3D" id="3.40.50.1700">
    <property type="entry name" value="Glycoside hydrolase family 3 C-terminal domain"/>
    <property type="match status" value="1"/>
</dbReference>
<evidence type="ECO:0000313" key="25">
    <source>
        <dbReference type="Proteomes" id="UP000613401"/>
    </source>
</evidence>
<feature type="signal peptide" evidence="22">
    <location>
        <begin position="1"/>
        <end position="19"/>
    </location>
</feature>
<keyword evidence="11" id="KW-0326">Glycosidase</keyword>
<keyword evidence="8" id="KW-0378">Hydrolase</keyword>
<comment type="subcellular location">
    <subcellularLocation>
        <location evidence="2">Secreted</location>
    </subcellularLocation>
</comment>
<evidence type="ECO:0000256" key="18">
    <source>
        <dbReference type="ARBA" id="ARBA00070030"/>
    </source>
</evidence>
<evidence type="ECO:0000256" key="16">
    <source>
        <dbReference type="ARBA" id="ARBA00041601"/>
    </source>
</evidence>
<dbReference type="InterPro" id="IPR002772">
    <property type="entry name" value="Glyco_hydro_3_C"/>
</dbReference>
<dbReference type="GeneID" id="69021645"/>
<evidence type="ECO:0000256" key="21">
    <source>
        <dbReference type="ARBA" id="ARBA00083611"/>
    </source>
</evidence>
<dbReference type="Gene3D" id="2.60.40.10">
    <property type="entry name" value="Immunoglobulins"/>
    <property type="match status" value="1"/>
</dbReference>
<protein>
    <recommendedName>
        <fullName evidence="18">Beta-glucosidase cel3A</fullName>
        <ecNumber evidence="5">3.2.1.21</ecNumber>
    </recommendedName>
    <alternativeName>
        <fullName evidence="15">Beta-D-glucoside glucohydrolase G</fullName>
    </alternativeName>
    <alternativeName>
        <fullName evidence="19">Beta-D-glucoside glucohydrolase cel3A</fullName>
    </alternativeName>
    <alternativeName>
        <fullName evidence="16">Cellobiase G</fullName>
    </alternativeName>
    <alternativeName>
        <fullName evidence="21">Cellobiase cel3A</fullName>
    </alternativeName>
    <alternativeName>
        <fullName evidence="17">Gentiobiase G</fullName>
    </alternativeName>
    <alternativeName>
        <fullName evidence="20">Gentiobiase cel3A</fullName>
    </alternativeName>
    <alternativeName>
        <fullName evidence="14">Probable beta-glucosidase G</fullName>
    </alternativeName>
</protein>
<evidence type="ECO:0000256" key="10">
    <source>
        <dbReference type="ARBA" id="ARBA00023277"/>
    </source>
</evidence>
<evidence type="ECO:0000256" key="15">
    <source>
        <dbReference type="ARBA" id="ARBA00041276"/>
    </source>
</evidence>
<name>A0A8H4CXS1_COLGL</name>
<dbReference type="EC" id="3.2.1.21" evidence="5"/>
<keyword evidence="9" id="KW-0325">Glycoprotein</keyword>
<dbReference type="AlphaFoldDB" id="A0A8H4CXS1"/>
<gene>
    <name evidence="24" type="ORF">GCG54_00014534</name>
</gene>
<dbReference type="Gene3D" id="3.20.20.300">
    <property type="entry name" value="Glycoside hydrolase, family 3, N-terminal domain"/>
    <property type="match status" value="1"/>
</dbReference>
<evidence type="ECO:0000256" key="11">
    <source>
        <dbReference type="ARBA" id="ARBA00023295"/>
    </source>
</evidence>